<evidence type="ECO:0000313" key="1">
    <source>
        <dbReference type="EMBL" id="KKM72268.1"/>
    </source>
</evidence>
<accession>A0A0F9JRL7</accession>
<reference evidence="1" key="1">
    <citation type="journal article" date="2015" name="Nature">
        <title>Complex archaea that bridge the gap between prokaryotes and eukaryotes.</title>
        <authorList>
            <person name="Spang A."/>
            <person name="Saw J.H."/>
            <person name="Jorgensen S.L."/>
            <person name="Zaremba-Niedzwiedzka K."/>
            <person name="Martijn J."/>
            <person name="Lind A.E."/>
            <person name="van Eijk R."/>
            <person name="Schleper C."/>
            <person name="Guy L."/>
            <person name="Ettema T.J."/>
        </authorList>
    </citation>
    <scope>NUCLEOTIDE SEQUENCE</scope>
</reference>
<organism evidence="1">
    <name type="scientific">marine sediment metagenome</name>
    <dbReference type="NCBI Taxonomy" id="412755"/>
    <lineage>
        <taxon>unclassified sequences</taxon>
        <taxon>metagenomes</taxon>
        <taxon>ecological metagenomes</taxon>
    </lineage>
</organism>
<name>A0A0F9JRL7_9ZZZZ</name>
<dbReference type="AlphaFoldDB" id="A0A0F9JRL7"/>
<protein>
    <submittedName>
        <fullName evidence="1">Uncharacterized protein</fullName>
    </submittedName>
</protein>
<comment type="caution">
    <text evidence="1">The sequence shown here is derived from an EMBL/GenBank/DDBJ whole genome shotgun (WGS) entry which is preliminary data.</text>
</comment>
<proteinExistence type="predicted"/>
<dbReference type="EMBL" id="LAZR01009501">
    <property type="protein sequence ID" value="KKM72268.1"/>
    <property type="molecule type" value="Genomic_DNA"/>
</dbReference>
<gene>
    <name evidence="1" type="ORF">LCGC14_1422160</name>
</gene>
<sequence>MVQRPKWDRKWADQRNAVGFAATCARLALPFYRGDRRSVVVVAIEIAEDEQINATDAYAAANALHVARAADASGAADAARVAAYAAGYAADITYANAANAADDAIRAAVYASRAGVCDSELQIAFARWVTRDLSGGQDFDTELRQAAGAAIIAGDENLAKELLAGWIYGSTV</sequence>